<accession>A0A2M7TMB0</accession>
<evidence type="ECO:0000259" key="1">
    <source>
        <dbReference type="Pfam" id="PF01850"/>
    </source>
</evidence>
<reference evidence="3" key="1">
    <citation type="submission" date="2017-09" db="EMBL/GenBank/DDBJ databases">
        <title>Depth-based differentiation of microbial function through sediment-hosted aquifers and enrichment of novel symbionts in the deep terrestrial subsurface.</title>
        <authorList>
            <person name="Probst A.J."/>
            <person name="Ladd B."/>
            <person name="Jarett J.K."/>
            <person name="Geller-Mcgrath D.E."/>
            <person name="Sieber C.M.K."/>
            <person name="Emerson J.B."/>
            <person name="Anantharaman K."/>
            <person name="Thomas B.C."/>
            <person name="Malmstrom R."/>
            <person name="Stieglmeier M."/>
            <person name="Klingl A."/>
            <person name="Woyke T."/>
            <person name="Ryan C.M."/>
            <person name="Banfield J.F."/>
        </authorList>
    </citation>
    <scope>NUCLEOTIDE SEQUENCE [LARGE SCALE GENOMIC DNA]</scope>
</reference>
<dbReference type="InterPro" id="IPR029060">
    <property type="entry name" value="PIN-like_dom_sf"/>
</dbReference>
<dbReference type="AlphaFoldDB" id="A0A2M7TMB0"/>
<evidence type="ECO:0000313" key="3">
    <source>
        <dbReference type="Proteomes" id="UP000229753"/>
    </source>
</evidence>
<dbReference type="InterPro" id="IPR039018">
    <property type="entry name" value="VapC20-like"/>
</dbReference>
<feature type="domain" description="PIN" evidence="1">
    <location>
        <begin position="8"/>
        <end position="136"/>
    </location>
</feature>
<dbReference type="PANTHER" id="PTHR42188:SF1">
    <property type="entry name" value="23S RRNA-SPECIFIC ENDONUCLEASE VAPC20"/>
    <property type="match status" value="1"/>
</dbReference>
<gene>
    <name evidence="2" type="ORF">COY29_03835</name>
</gene>
<dbReference type="GO" id="GO:0016075">
    <property type="term" value="P:rRNA catabolic process"/>
    <property type="evidence" value="ECO:0007669"/>
    <property type="project" value="TreeGrafter"/>
</dbReference>
<dbReference type="EMBL" id="PFNO01000122">
    <property type="protein sequence ID" value="PIZ48421.1"/>
    <property type="molecule type" value="Genomic_DNA"/>
</dbReference>
<dbReference type="Gene3D" id="3.40.50.1010">
    <property type="entry name" value="5'-nuclease"/>
    <property type="match status" value="1"/>
</dbReference>
<dbReference type="Proteomes" id="UP000229753">
    <property type="component" value="Unassembled WGS sequence"/>
</dbReference>
<dbReference type="Pfam" id="PF01850">
    <property type="entry name" value="PIN"/>
    <property type="match status" value="1"/>
</dbReference>
<sequence length="143" mass="16612">MVAANNRIFVDANFFVALFNPQDTLYKEAIAKSQTIQKEKPLLVISNYIFLEIVTVLSQRVNRKAAITLGKHLLEDKQLQIVHIGTHLNNSTWEIFKEIEKKNISFVDCSSLVVMEFEEINKFLTFDRKDFAGLAKKYQFSFY</sequence>
<organism evidence="2 3">
    <name type="scientific">Candidatus Woesebacteria bacterium CG_4_10_14_0_2_um_filter_39_14</name>
    <dbReference type="NCBI Taxonomy" id="1975054"/>
    <lineage>
        <taxon>Bacteria</taxon>
        <taxon>Candidatus Woeseibacteriota</taxon>
    </lineage>
</organism>
<comment type="caution">
    <text evidence="2">The sequence shown here is derived from an EMBL/GenBank/DDBJ whole genome shotgun (WGS) entry which is preliminary data.</text>
</comment>
<name>A0A2M7TMB0_9BACT</name>
<protein>
    <recommendedName>
        <fullName evidence="1">PIN domain-containing protein</fullName>
    </recommendedName>
</protein>
<proteinExistence type="predicted"/>
<dbReference type="PANTHER" id="PTHR42188">
    <property type="entry name" value="23S RRNA-SPECIFIC ENDONUCLEASE VAPC20"/>
    <property type="match status" value="1"/>
</dbReference>
<dbReference type="GO" id="GO:0004521">
    <property type="term" value="F:RNA endonuclease activity"/>
    <property type="evidence" value="ECO:0007669"/>
    <property type="project" value="InterPro"/>
</dbReference>
<dbReference type="SUPFAM" id="SSF88723">
    <property type="entry name" value="PIN domain-like"/>
    <property type="match status" value="1"/>
</dbReference>
<evidence type="ECO:0000313" key="2">
    <source>
        <dbReference type="EMBL" id="PIZ48421.1"/>
    </source>
</evidence>
<dbReference type="InterPro" id="IPR002716">
    <property type="entry name" value="PIN_dom"/>
</dbReference>